<feature type="region of interest" description="Disordered" evidence="1">
    <location>
        <begin position="724"/>
        <end position="765"/>
    </location>
</feature>
<dbReference type="KEGG" id="cre:CHLRE_11g483100v5"/>
<reference evidence="3 4" key="1">
    <citation type="journal article" date="2007" name="Science">
        <title>The Chlamydomonas genome reveals the evolution of key animal and plant functions.</title>
        <authorList>
            <person name="Merchant S.S."/>
            <person name="Prochnik S.E."/>
            <person name="Vallon O."/>
            <person name="Harris E.H."/>
            <person name="Karpowicz S.J."/>
            <person name="Witman G.B."/>
            <person name="Terry A."/>
            <person name="Salamov A."/>
            <person name="Fritz-Laylin L.K."/>
            <person name="Marechal-Drouard L."/>
            <person name="Marshall W.F."/>
            <person name="Qu L.H."/>
            <person name="Nelson D.R."/>
            <person name="Sanderfoot A.A."/>
            <person name="Spalding M.H."/>
            <person name="Kapitonov V.V."/>
            <person name="Ren Q."/>
            <person name="Ferris P."/>
            <person name="Lindquist E."/>
            <person name="Shapiro H."/>
            <person name="Lucas S.M."/>
            <person name="Grimwood J."/>
            <person name="Schmutz J."/>
            <person name="Cardol P."/>
            <person name="Cerutti H."/>
            <person name="Chanfreau G."/>
            <person name="Chen C.L."/>
            <person name="Cognat V."/>
            <person name="Croft M.T."/>
            <person name="Dent R."/>
            <person name="Dutcher S."/>
            <person name="Fernandez E."/>
            <person name="Fukuzawa H."/>
            <person name="Gonzalez-Ballester D."/>
            <person name="Gonzalez-Halphen D."/>
            <person name="Hallmann A."/>
            <person name="Hanikenne M."/>
            <person name="Hippler M."/>
            <person name="Inwood W."/>
            <person name="Jabbari K."/>
            <person name="Kalanon M."/>
            <person name="Kuras R."/>
            <person name="Lefebvre P.A."/>
            <person name="Lemaire S.D."/>
            <person name="Lobanov A.V."/>
            <person name="Lohr M."/>
            <person name="Manuell A."/>
            <person name="Meier I."/>
            <person name="Mets L."/>
            <person name="Mittag M."/>
            <person name="Mittelmeier T."/>
            <person name="Moroney J.V."/>
            <person name="Moseley J."/>
            <person name="Napoli C."/>
            <person name="Nedelcu A.M."/>
            <person name="Niyogi K."/>
            <person name="Novoselov S.V."/>
            <person name="Paulsen I.T."/>
            <person name="Pazour G."/>
            <person name="Purton S."/>
            <person name="Ral J.P."/>
            <person name="Riano-Pachon D.M."/>
            <person name="Riekhof W."/>
            <person name="Rymarquis L."/>
            <person name="Schroda M."/>
            <person name="Stern D."/>
            <person name="Umen J."/>
            <person name="Willows R."/>
            <person name="Wilson N."/>
            <person name="Zimmer S.L."/>
            <person name="Allmer J."/>
            <person name="Balk J."/>
            <person name="Bisova K."/>
            <person name="Chen C.J."/>
            <person name="Elias M."/>
            <person name="Gendler K."/>
            <person name="Hauser C."/>
            <person name="Lamb M.R."/>
            <person name="Ledford H."/>
            <person name="Long J.C."/>
            <person name="Minagawa J."/>
            <person name="Page M.D."/>
            <person name="Pan J."/>
            <person name="Pootakham W."/>
            <person name="Roje S."/>
            <person name="Rose A."/>
            <person name="Stahlberg E."/>
            <person name="Terauchi A.M."/>
            <person name="Yang P."/>
            <person name="Ball S."/>
            <person name="Bowler C."/>
            <person name="Dieckmann C.L."/>
            <person name="Gladyshev V.N."/>
            <person name="Green P."/>
            <person name="Jorgensen R."/>
            <person name="Mayfield S."/>
            <person name="Mueller-Roeber B."/>
            <person name="Rajamani S."/>
            <person name="Sayre R.T."/>
            <person name="Brokstein P."/>
            <person name="Dubchak I."/>
            <person name="Goodstein D."/>
            <person name="Hornick L."/>
            <person name="Huang Y.W."/>
            <person name="Jhaveri J."/>
            <person name="Luo Y."/>
            <person name="Martinez D."/>
            <person name="Ngau W.C."/>
            <person name="Otillar B."/>
            <person name="Poliakov A."/>
            <person name="Porter A."/>
            <person name="Szajkowski L."/>
            <person name="Werner G."/>
            <person name="Zhou K."/>
            <person name="Grigoriev I.V."/>
            <person name="Rokhsar D.S."/>
            <person name="Grossman A.R."/>
        </authorList>
    </citation>
    <scope>NUCLEOTIDE SEQUENCE [LARGE SCALE GENOMIC DNA]</scope>
    <source>
        <strain evidence="4">CC-503</strain>
    </source>
</reference>
<feature type="region of interest" description="Disordered" evidence="1">
    <location>
        <begin position="813"/>
        <end position="843"/>
    </location>
</feature>
<evidence type="ECO:0000256" key="1">
    <source>
        <dbReference type="SAM" id="MobiDB-lite"/>
    </source>
</evidence>
<dbReference type="EMBL" id="CM008972">
    <property type="protein sequence ID" value="PNW76969.1"/>
    <property type="molecule type" value="Genomic_DNA"/>
</dbReference>
<dbReference type="PANTHER" id="PTHR44329">
    <property type="entry name" value="SERINE/THREONINE-PROTEIN KINASE TNNI3K-RELATED"/>
    <property type="match status" value="1"/>
</dbReference>
<dbReference type="STRING" id="3055.A0A2K3D8V6"/>
<feature type="compositionally biased region" description="Gly residues" evidence="1">
    <location>
        <begin position="263"/>
        <end position="275"/>
    </location>
</feature>
<dbReference type="PROSITE" id="PS00108">
    <property type="entry name" value="PROTEIN_KINASE_ST"/>
    <property type="match status" value="1"/>
</dbReference>
<dbReference type="GO" id="GO:0005524">
    <property type="term" value="F:ATP binding"/>
    <property type="evidence" value="ECO:0007669"/>
    <property type="project" value="InterPro"/>
</dbReference>
<keyword evidence="4" id="KW-1185">Reference proteome</keyword>
<proteinExistence type="predicted"/>
<feature type="region of interest" description="Disordered" evidence="1">
    <location>
        <begin position="1396"/>
        <end position="1416"/>
    </location>
</feature>
<protein>
    <recommendedName>
        <fullName evidence="2">Protein kinase domain-containing protein</fullName>
    </recommendedName>
</protein>
<dbReference type="InterPro" id="IPR011009">
    <property type="entry name" value="Kinase-like_dom_sf"/>
</dbReference>
<feature type="compositionally biased region" description="Low complexity" evidence="1">
    <location>
        <begin position="276"/>
        <end position="285"/>
    </location>
</feature>
<dbReference type="InterPro" id="IPR008271">
    <property type="entry name" value="Ser/Thr_kinase_AS"/>
</dbReference>
<evidence type="ECO:0000313" key="4">
    <source>
        <dbReference type="Proteomes" id="UP000006906"/>
    </source>
</evidence>
<evidence type="ECO:0000259" key="2">
    <source>
        <dbReference type="PROSITE" id="PS50011"/>
    </source>
</evidence>
<dbReference type="GO" id="GO:0007165">
    <property type="term" value="P:signal transduction"/>
    <property type="evidence" value="ECO:0000318"/>
    <property type="project" value="GO_Central"/>
</dbReference>
<dbReference type="GeneID" id="5722969"/>
<sequence>MANPSVSLILLEAEWMTLYEADCPPNAPVLITRNLTLRGNAARPTTLNLNFLRHKFRLQNGTMIRLQNTIIHRSRAGPASLAVGMDLFAPTLPGEEAIQWIEDGYTIYPVCFNVETYRTFTTVTAHNPLPPQLPPGNAWELPVPVPSPPGVCKNVSDALTPDADPSVYPLDRCYALSVRCLVSSVYGADLQPVSGNAVKNGYLVHLERMINLCPEVLSSECITTRGPLGCAALWHSQNRMTWLDGNIGAGSPPPPALTPGGNDTLGGGQGQGQGQAGAPDSSGGNSAGVPVAAIAGGIAGAVIALAAAAGAVLLARRRRLRQAHNAVEAGSDAKGPAVHTKATGDVEAPTSFESGGSPCNSTTSSGDATHVQTLACPTATDSSSAGVVAATIGSSGRSQAVACSGSSGPGSGPRSAAERVPSPSPGATPTAAAAASAAGKASGKLALPPSAASVAQRARRVATGSGSSSLNSASPAAASAAAGSTLAGPPVSRLTPQRKDLHTDAWLEMSALGQPVNAPGDSTAATSAQESPTAAAAAGAAKLTDPAAAATDAGVAAVAATAAVVSDASLNAGDGSTQEQSDNVVRLLPQVLGRGAFGKVYAGVYRGRHVAVKLLMGLGPHQLAPPVLAAAGLPAPPGEGTGPQEMAAPAVGTPSAVRASAVALPQHTGSPSADAINPVHIQQQQVANTNAGTWTVTLAAAAAWLSPVRGGSSATEVVPRLGTQGQGLPAAKQTGSHEADATGTTAGGGATFSTTGEGPCSAQTWVPGTSSAGVCGGGGRNGVKWEAAEHTQQQQTPLSQHHPAPVVTVAGVQNASAQDKAQQQEDIEQHGPAGYQEQQQEAVVSEHHNYTTLFGKPAAASRAPDAPVSKAAPAAPDAAATAAASTTAAAAVAPAVWYDPEELELFTREVQVLGRLSHPNIVRLIAVCTAPPRLSLVMEAAETSLDKVVYGGGGAPGGGELLLPLPKVLHIAVQIAQGLAYLHPTVCHGDLKPANVLLNGASSDTPEVKLTDFGQAHIRMSTTFGSSRATLGALDAPAGGTAAFCAPECFDQAGGRAVAVTHKADIYSFAAVLWCMLTGQEPWQGLGAVSIAVQVALRGRSLLSVPSGLAEERCPPKLKRLLAECFEPDPRRRPAAAEVVKQLMLVEEQWVRSRAQQQQQQQQQRLEREQQQVAQPSHHPQPRPPANGSSSGSGAGARVPPPRSSANSTLSTLAAATASSMDLAVSATASSSTRAFRPRSSDPGALRPPPPYAPLLHVRQCTAALGATAAEPAGWVLPGAGSLHRREFWESRGSAGTSTSGLLLPPLRPLHAVRVTSDTADTSSGVVSVLPLLDSIRGGRMHMCTGMWSAQPVVMTPQPVAPSQQAAAVALAAGAAVRVSVLAASSRRAMAAAAKALTGAPPPSRPWRPHDPPLGLRTAEADRQQAAPHVGLELCRIDARGCDSAEDAADDGGRAMHRHQQG</sequence>
<dbReference type="InParanoid" id="A0A2K3D8V6"/>
<gene>
    <name evidence="3" type="ORF">CHLRE_11g483100v5</name>
</gene>
<feature type="compositionally biased region" description="Low complexity" evidence="1">
    <location>
        <begin position="1186"/>
        <end position="1211"/>
    </location>
</feature>
<feature type="compositionally biased region" description="Polar residues" evidence="1">
    <location>
        <begin position="351"/>
        <end position="367"/>
    </location>
</feature>
<dbReference type="InterPro" id="IPR000719">
    <property type="entry name" value="Prot_kinase_dom"/>
</dbReference>
<feature type="region of interest" description="Disordered" evidence="1">
    <location>
        <begin position="244"/>
        <end position="285"/>
    </location>
</feature>
<dbReference type="SMART" id="SM00220">
    <property type="entry name" value="S_TKc"/>
    <property type="match status" value="1"/>
</dbReference>
<dbReference type="Gramene" id="PNW76969">
    <property type="protein sequence ID" value="PNW76969"/>
    <property type="gene ID" value="CHLRE_11g483100v5"/>
</dbReference>
<feature type="region of interest" description="Disordered" evidence="1">
    <location>
        <begin position="1228"/>
        <end position="1251"/>
    </location>
</feature>
<accession>A0A2K3D8V6</accession>
<dbReference type="InterPro" id="IPR051681">
    <property type="entry name" value="Ser/Thr_Kinases-Pseudokinases"/>
</dbReference>
<organism evidence="3 4">
    <name type="scientific">Chlamydomonas reinhardtii</name>
    <name type="common">Chlamydomonas smithii</name>
    <dbReference type="NCBI Taxonomy" id="3055"/>
    <lineage>
        <taxon>Eukaryota</taxon>
        <taxon>Viridiplantae</taxon>
        <taxon>Chlorophyta</taxon>
        <taxon>core chlorophytes</taxon>
        <taxon>Chlorophyceae</taxon>
        <taxon>CS clade</taxon>
        <taxon>Chlamydomonadales</taxon>
        <taxon>Chlamydomonadaceae</taxon>
        <taxon>Chlamydomonas</taxon>
    </lineage>
</organism>
<dbReference type="OrthoDB" id="547792at2759"/>
<name>A0A2K3D8V6_CHLRE</name>
<feature type="region of interest" description="Disordered" evidence="1">
    <location>
        <begin position="347"/>
        <end position="367"/>
    </location>
</feature>
<dbReference type="PROSITE" id="PS50011">
    <property type="entry name" value="PROTEIN_KINASE_DOM"/>
    <property type="match status" value="1"/>
</dbReference>
<dbReference type="ExpressionAtlas" id="A0A2K3D8V6">
    <property type="expression patterns" value="differential"/>
</dbReference>
<dbReference type="Gene3D" id="3.30.200.20">
    <property type="entry name" value="Phosphorylase Kinase, domain 1"/>
    <property type="match status" value="2"/>
</dbReference>
<dbReference type="Pfam" id="PF00069">
    <property type="entry name" value="Pkinase"/>
    <property type="match status" value="1"/>
</dbReference>
<dbReference type="RefSeq" id="XP_042919791.1">
    <property type="nucleotide sequence ID" value="XM_043067786.1"/>
</dbReference>
<feature type="domain" description="Protein kinase" evidence="2">
    <location>
        <begin position="854"/>
        <end position="1151"/>
    </location>
</feature>
<feature type="region of interest" description="Disordered" evidence="1">
    <location>
        <begin position="398"/>
        <end position="430"/>
    </location>
</feature>
<feature type="region of interest" description="Disordered" evidence="1">
    <location>
        <begin position="1156"/>
        <end position="1211"/>
    </location>
</feature>
<dbReference type="PANTHER" id="PTHR44329:SF214">
    <property type="entry name" value="PROTEIN KINASE DOMAIN-CONTAINING PROTEIN"/>
    <property type="match status" value="1"/>
</dbReference>
<evidence type="ECO:0000313" key="3">
    <source>
        <dbReference type="EMBL" id="PNW76969.1"/>
    </source>
</evidence>
<dbReference type="GO" id="GO:0004674">
    <property type="term" value="F:protein serine/threonine kinase activity"/>
    <property type="evidence" value="ECO:0000318"/>
    <property type="project" value="GO_Central"/>
</dbReference>
<dbReference type="SUPFAM" id="SSF56112">
    <property type="entry name" value="Protein kinase-like (PK-like)"/>
    <property type="match status" value="1"/>
</dbReference>
<dbReference type="Gene3D" id="1.10.510.10">
    <property type="entry name" value="Transferase(Phosphotransferase) domain 1"/>
    <property type="match status" value="1"/>
</dbReference>
<dbReference type="PaxDb" id="3055-EDP00350"/>
<dbReference type="Proteomes" id="UP000006906">
    <property type="component" value="Chromosome 11"/>
</dbReference>